<feature type="coiled-coil region" evidence="1">
    <location>
        <begin position="112"/>
        <end position="139"/>
    </location>
</feature>
<feature type="non-terminal residue" evidence="2">
    <location>
        <position position="1"/>
    </location>
</feature>
<dbReference type="EMBL" id="UINC01108721">
    <property type="protein sequence ID" value="SVC75030.1"/>
    <property type="molecule type" value="Genomic_DNA"/>
</dbReference>
<sequence>VAVFVVLFSVGMAVRAVEPPYEAYLRVVNQIADGDRLYVSQPIVALQNYLRAQQTLRQLQTQDPEWNAKVVATKLKYLDSKVPPMMNRLRIPQLENNPATPAAPLKSTVMGVADLNSRIDKLRAEKLELQSEMAKIETTYTEKLREALKVRPRELNPGELAKIESENNKLLERIVYLESHYQKLESEYKKTNGDLTRLKAGLDAAQKEKERLKELIDGKKLQQLAVENARLRREIDIHDKRAQQLEVEIRKLEKLLLENP</sequence>
<name>A0A382PQH4_9ZZZZ</name>
<gene>
    <name evidence="2" type="ORF">METZ01_LOCUS327884</name>
</gene>
<accession>A0A382PQH4</accession>
<proteinExistence type="predicted"/>
<dbReference type="AlphaFoldDB" id="A0A382PQH4"/>
<feature type="coiled-coil region" evidence="1">
    <location>
        <begin position="167"/>
        <end position="255"/>
    </location>
</feature>
<keyword evidence="1" id="KW-0175">Coiled coil</keyword>
<evidence type="ECO:0000256" key="1">
    <source>
        <dbReference type="SAM" id="Coils"/>
    </source>
</evidence>
<organism evidence="2">
    <name type="scientific">marine metagenome</name>
    <dbReference type="NCBI Taxonomy" id="408172"/>
    <lineage>
        <taxon>unclassified sequences</taxon>
        <taxon>metagenomes</taxon>
        <taxon>ecological metagenomes</taxon>
    </lineage>
</organism>
<reference evidence="2" key="1">
    <citation type="submission" date="2018-05" db="EMBL/GenBank/DDBJ databases">
        <authorList>
            <person name="Lanie J.A."/>
            <person name="Ng W.-L."/>
            <person name="Kazmierczak K.M."/>
            <person name="Andrzejewski T.M."/>
            <person name="Davidsen T.M."/>
            <person name="Wayne K.J."/>
            <person name="Tettelin H."/>
            <person name="Glass J.I."/>
            <person name="Rusch D."/>
            <person name="Podicherti R."/>
            <person name="Tsui H.-C.T."/>
            <person name="Winkler M.E."/>
        </authorList>
    </citation>
    <scope>NUCLEOTIDE SEQUENCE</scope>
</reference>
<protein>
    <submittedName>
        <fullName evidence="2">Uncharacterized protein</fullName>
    </submittedName>
</protein>
<evidence type="ECO:0000313" key="2">
    <source>
        <dbReference type="EMBL" id="SVC75030.1"/>
    </source>
</evidence>